<sequence>MDDWRPCLLLAVSDGDLPELLQQSGKKSAVGGGITRCPIVCLTIGRNDRELAGFRMRYSEIKRPIIS</sequence>
<dbReference type="EMBL" id="CU928158">
    <property type="protein sequence ID" value="CAQ91631.1"/>
    <property type="molecule type" value="Genomic_DNA"/>
</dbReference>
<proteinExistence type="predicted"/>
<reference evidence="2" key="1">
    <citation type="journal article" date="2009" name="PLoS Genet.">
        <title>Organised genome dynamics in the Escherichia coli species results in highly diverse adaptive paths.</title>
        <authorList>
            <person name="Touchon M."/>
            <person name="Hoede C."/>
            <person name="Tenaillon O."/>
            <person name="Barbe V."/>
            <person name="Baeriswyl S."/>
            <person name="Bidet P."/>
            <person name="Bingen E."/>
            <person name="Bonacorsi S."/>
            <person name="Bouchier C."/>
            <person name="Bouvet O."/>
            <person name="Calteau A."/>
            <person name="Chiapello H."/>
            <person name="Clermont O."/>
            <person name="Cruveiller S."/>
            <person name="Danchin A."/>
            <person name="Diard M."/>
            <person name="Dossat C."/>
            <person name="Karoui M.E."/>
            <person name="Frapy E."/>
            <person name="Garry L."/>
            <person name="Ghigo J.M."/>
            <person name="Gilles A.M."/>
            <person name="Johnson J."/>
            <person name="Le Bouguenec C."/>
            <person name="Lescat M."/>
            <person name="Mangenot S."/>
            <person name="Martinez-Jehanne V."/>
            <person name="Matic I."/>
            <person name="Nassif X."/>
            <person name="Oztas S."/>
            <person name="Petit M.A."/>
            <person name="Pichon C."/>
            <person name="Rouy Z."/>
            <person name="Ruf C.S."/>
            <person name="Schneider D."/>
            <person name="Tourret J."/>
            <person name="Vacherie B."/>
            <person name="Vallenet D."/>
            <person name="Medigue C."/>
            <person name="Rocha E.P.C."/>
            <person name="Denamur E."/>
        </authorList>
    </citation>
    <scope>NUCLEOTIDE SEQUENCE [LARGE SCALE GENOMIC DNA]</scope>
    <source>
        <strain evidence="2">ATCC 35469 / DSM 13698 / BCRC 15582 / CCUG 18766 / IAM 14443 / JCM 21226 / LMG 7866 / NBRC 102419 / NCTC 12128 / CDC 0568-73</strain>
    </source>
</reference>
<protein>
    <submittedName>
        <fullName evidence="1">Uncharacterized protein</fullName>
    </submittedName>
</protein>
<accession>B7LLU1</accession>
<dbReference type="KEGG" id="efe:EFER_4211"/>
<keyword evidence="2" id="KW-1185">Reference proteome</keyword>
<evidence type="ECO:0000313" key="2">
    <source>
        <dbReference type="Proteomes" id="UP000000745"/>
    </source>
</evidence>
<dbReference type="HOGENOM" id="CLU_2806028_0_0_6"/>
<evidence type="ECO:0000313" key="1">
    <source>
        <dbReference type="EMBL" id="CAQ91631.1"/>
    </source>
</evidence>
<name>B7LLU1_ESCF3</name>
<organism evidence="1 2">
    <name type="scientific">Escherichia fergusonii (strain ATCC 35469 / DSM 13698 / CCUG 18766 / IAM 14443 / JCM 21226 / LMG 7866 / NBRC 102419 / NCTC 12128 / CDC 0568-73)</name>
    <dbReference type="NCBI Taxonomy" id="585054"/>
    <lineage>
        <taxon>Bacteria</taxon>
        <taxon>Pseudomonadati</taxon>
        <taxon>Pseudomonadota</taxon>
        <taxon>Gammaproteobacteria</taxon>
        <taxon>Enterobacterales</taxon>
        <taxon>Enterobacteriaceae</taxon>
        <taxon>Escherichia</taxon>
    </lineage>
</organism>
<gene>
    <name evidence="1" type="ordered locus">EFER_4211</name>
</gene>
<dbReference type="Proteomes" id="UP000000745">
    <property type="component" value="Chromosome"/>
</dbReference>
<dbReference type="AlphaFoldDB" id="B7LLU1"/>